<dbReference type="PROSITE" id="PS51390">
    <property type="entry name" value="WAP"/>
    <property type="match status" value="3"/>
</dbReference>
<feature type="region of interest" description="Disordered" evidence="3">
    <location>
        <begin position="212"/>
        <end position="249"/>
    </location>
</feature>
<dbReference type="SUPFAM" id="SSF57256">
    <property type="entry name" value="Elafin-like"/>
    <property type="match status" value="3"/>
</dbReference>
<evidence type="ECO:0000256" key="4">
    <source>
        <dbReference type="SAM" id="SignalP"/>
    </source>
</evidence>
<dbReference type="PRINTS" id="PR00003">
    <property type="entry name" value="4DISULPHCORE"/>
</dbReference>
<dbReference type="RefSeq" id="XP_022302641.1">
    <property type="nucleotide sequence ID" value="XM_022446933.1"/>
</dbReference>
<dbReference type="GO" id="GO:0005615">
    <property type="term" value="C:extracellular space"/>
    <property type="evidence" value="ECO:0007669"/>
    <property type="project" value="TreeGrafter"/>
</dbReference>
<evidence type="ECO:0000259" key="5">
    <source>
        <dbReference type="PROSITE" id="PS51390"/>
    </source>
</evidence>
<dbReference type="GO" id="GO:0004867">
    <property type="term" value="F:serine-type endopeptidase inhibitor activity"/>
    <property type="evidence" value="ECO:0007669"/>
    <property type="project" value="TreeGrafter"/>
</dbReference>
<dbReference type="InterPro" id="IPR036645">
    <property type="entry name" value="Elafin-like_sf"/>
</dbReference>
<dbReference type="Proteomes" id="UP000694844">
    <property type="component" value="Chromosome 8"/>
</dbReference>
<sequence>MGHLGYFGNLVFIFSVISGVRTLVPKNKPGKCPTPTYWNAGGDCHQDSDCAGTKKCCPHTLAGFACMEPDSTQGVVNSRPGDCPLITDSKAGIVCERDQDCMEPQICCDYGQASICVYPTVVNNLPKYKEPILKKGLNVLGNRLTAANLWLIQKLKSKTKKNDVGPQKSNKFNPRIQKLLAKLSPKKADQQKIFQKLNGFLTWFFKQRKQAAKLSPQKSKNKEKLTKTSPKPHDIKTTSPPATQPGGVPIIPFSQTALPEVMSTIDMAGSVYNTPNPILIPMDTLSTTPSTVGLVSSRPMEITEASILPPISEPDENSMIIPLPEITLPEISVPEITLPEITIPEPEPAIFSSTTAPVFSTTMNPSVVSTDSTIGMAPQDKFSKEINQSESGMPDTELPEGMTLPDLTPIWHIIDPMSKQKIPLGKAPHVDAISPAERMYENEYGPPVAPNDASQTSFDNHFVSYLQKTMVPPESNSVYPINTLLYPEVEVFKPEKQGSCPVNLMYRRCETNCTHDDDCPGVDKCCDMGCGNVCVTPKEKKVYK</sequence>
<keyword evidence="2" id="KW-1015">Disulfide bond</keyword>
<evidence type="ECO:0000256" key="2">
    <source>
        <dbReference type="ARBA" id="ARBA00023157"/>
    </source>
</evidence>
<dbReference type="KEGG" id="cvn:111110434"/>
<dbReference type="CDD" id="cd00199">
    <property type="entry name" value="WAP"/>
    <property type="match status" value="1"/>
</dbReference>
<feature type="compositionally biased region" description="Basic and acidic residues" evidence="3">
    <location>
        <begin position="220"/>
        <end position="236"/>
    </location>
</feature>
<evidence type="ECO:0000313" key="7">
    <source>
        <dbReference type="RefSeq" id="XP_022302641.1"/>
    </source>
</evidence>
<accession>A0A8B8BI54</accession>
<dbReference type="GO" id="GO:0019731">
    <property type="term" value="P:antibacterial humoral response"/>
    <property type="evidence" value="ECO:0007669"/>
    <property type="project" value="TreeGrafter"/>
</dbReference>
<name>A0A8B8BI54_CRAVI</name>
<reference evidence="7" key="1">
    <citation type="submission" date="2025-08" db="UniProtKB">
        <authorList>
            <consortium name="RefSeq"/>
        </authorList>
    </citation>
    <scope>IDENTIFICATION</scope>
    <source>
        <tissue evidence="7">Whole sample</tissue>
    </source>
</reference>
<dbReference type="PANTHER" id="PTHR19441">
    <property type="entry name" value="WHEY ACDIC PROTEIN WAP"/>
    <property type="match status" value="1"/>
</dbReference>
<evidence type="ECO:0000256" key="1">
    <source>
        <dbReference type="ARBA" id="ARBA00022729"/>
    </source>
</evidence>
<dbReference type="Pfam" id="PF00095">
    <property type="entry name" value="WAP"/>
    <property type="match status" value="3"/>
</dbReference>
<feature type="domain" description="WAP" evidence="5">
    <location>
        <begin position="76"/>
        <end position="120"/>
    </location>
</feature>
<dbReference type="GO" id="GO:0045087">
    <property type="term" value="P:innate immune response"/>
    <property type="evidence" value="ECO:0007669"/>
    <property type="project" value="TreeGrafter"/>
</dbReference>
<gene>
    <name evidence="7" type="primary">LOC111110434</name>
</gene>
<keyword evidence="1 4" id="KW-0732">Signal</keyword>
<evidence type="ECO:0000256" key="3">
    <source>
        <dbReference type="SAM" id="MobiDB-lite"/>
    </source>
</evidence>
<organism evidence="6 7">
    <name type="scientific">Crassostrea virginica</name>
    <name type="common">Eastern oyster</name>
    <dbReference type="NCBI Taxonomy" id="6565"/>
    <lineage>
        <taxon>Eukaryota</taxon>
        <taxon>Metazoa</taxon>
        <taxon>Spiralia</taxon>
        <taxon>Lophotrochozoa</taxon>
        <taxon>Mollusca</taxon>
        <taxon>Bivalvia</taxon>
        <taxon>Autobranchia</taxon>
        <taxon>Pteriomorphia</taxon>
        <taxon>Ostreida</taxon>
        <taxon>Ostreoidea</taxon>
        <taxon>Ostreidae</taxon>
        <taxon>Crassostrea</taxon>
    </lineage>
</organism>
<dbReference type="InterPro" id="IPR008197">
    <property type="entry name" value="WAP_dom"/>
</dbReference>
<evidence type="ECO:0000313" key="6">
    <source>
        <dbReference type="Proteomes" id="UP000694844"/>
    </source>
</evidence>
<feature type="domain" description="WAP" evidence="5">
    <location>
        <begin position="493"/>
        <end position="538"/>
    </location>
</feature>
<feature type="signal peptide" evidence="4">
    <location>
        <begin position="1"/>
        <end position="22"/>
    </location>
</feature>
<dbReference type="InterPro" id="IPR050514">
    <property type="entry name" value="WAP_four-disulfide_core"/>
</dbReference>
<dbReference type="PANTHER" id="PTHR19441:SF30">
    <property type="entry name" value="ELAFIN"/>
    <property type="match status" value="1"/>
</dbReference>
<proteinExistence type="predicted"/>
<feature type="chain" id="PRO_5034918445" evidence="4">
    <location>
        <begin position="23"/>
        <end position="544"/>
    </location>
</feature>
<dbReference type="GeneID" id="111110434"/>
<dbReference type="Gene3D" id="4.10.75.10">
    <property type="entry name" value="Elafin-like"/>
    <property type="match status" value="3"/>
</dbReference>
<dbReference type="AlphaFoldDB" id="A0A8B8BI54"/>
<protein>
    <submittedName>
        <fullName evidence="7">Uncharacterized protein LOC111110434</fullName>
    </submittedName>
</protein>
<dbReference type="SMART" id="SM00217">
    <property type="entry name" value="WAP"/>
    <property type="match status" value="3"/>
</dbReference>
<keyword evidence="6" id="KW-1185">Reference proteome</keyword>
<feature type="domain" description="WAP" evidence="5">
    <location>
        <begin position="25"/>
        <end position="70"/>
    </location>
</feature>
<dbReference type="OrthoDB" id="6133310at2759"/>